<dbReference type="EMBL" id="VIFY01000107">
    <property type="protein sequence ID" value="TQB70472.1"/>
    <property type="molecule type" value="Genomic_DNA"/>
</dbReference>
<dbReference type="AlphaFoldDB" id="A0A507QTW1"/>
<name>A0A507QTW1_MONPU</name>
<sequence>MSLPNRPIFTPAPSSSSLKPPIRRAQTGTPSGSLPRNISRRTQTDVDTNRLQPQQQHSYEDAAEHKIFHFDSDNDRENTNREDIIEDPHDATDHHIDTYPPSSFQPFFTLIEDENSSEYYHPTVHYIFSDDDAEIVTEAALRALETSRPDSQKSSTKDTGTHRHQQHHEVGLDGTQMDEENSRSASSNSMKKSLLPPPIPGVRENYVILDVEPVSSETTDNVPGAGSAGTADQGGTRSISTSPAAVSAAHPLPQQQQFKVTSAYSLTPKWQVLDTQLVPAPTFENNVSDETQGQEHGQGQRGLMLKILGTSGLPPSNLVGRDKGSQRLEEMMDQFSKRMKELRRVIEVGEKMGGVERRGEPTIAPAPAAMLEAEAGGSPAPLNRVVMVADTGQSA</sequence>
<dbReference type="Proteomes" id="UP000319663">
    <property type="component" value="Unassembled WGS sequence"/>
</dbReference>
<proteinExistence type="predicted"/>
<feature type="compositionally biased region" description="Basic and acidic residues" evidence="1">
    <location>
        <begin position="145"/>
        <end position="171"/>
    </location>
</feature>
<reference evidence="2 3" key="1">
    <citation type="submission" date="2019-06" db="EMBL/GenBank/DDBJ databases">
        <title>Wine fermentation using esterase from Monascus purpureus.</title>
        <authorList>
            <person name="Geng C."/>
            <person name="Zhang Y."/>
        </authorList>
    </citation>
    <scope>NUCLEOTIDE SEQUENCE [LARGE SCALE GENOMIC DNA]</scope>
    <source>
        <strain evidence="2">HQ1</strain>
    </source>
</reference>
<organism evidence="2 3">
    <name type="scientific">Monascus purpureus</name>
    <name type="common">Red mold</name>
    <name type="synonym">Monascus anka</name>
    <dbReference type="NCBI Taxonomy" id="5098"/>
    <lineage>
        <taxon>Eukaryota</taxon>
        <taxon>Fungi</taxon>
        <taxon>Dikarya</taxon>
        <taxon>Ascomycota</taxon>
        <taxon>Pezizomycotina</taxon>
        <taxon>Eurotiomycetes</taxon>
        <taxon>Eurotiomycetidae</taxon>
        <taxon>Eurotiales</taxon>
        <taxon>Aspergillaceae</taxon>
        <taxon>Monascus</taxon>
    </lineage>
</organism>
<evidence type="ECO:0000313" key="2">
    <source>
        <dbReference type="EMBL" id="TQB70472.1"/>
    </source>
</evidence>
<feature type="compositionally biased region" description="Polar residues" evidence="1">
    <location>
        <begin position="233"/>
        <end position="244"/>
    </location>
</feature>
<evidence type="ECO:0000256" key="1">
    <source>
        <dbReference type="SAM" id="MobiDB-lite"/>
    </source>
</evidence>
<accession>A0A507QTW1</accession>
<feature type="region of interest" description="Disordered" evidence="1">
    <location>
        <begin position="144"/>
        <end position="201"/>
    </location>
</feature>
<feature type="region of interest" description="Disordered" evidence="1">
    <location>
        <begin position="1"/>
        <end position="59"/>
    </location>
</feature>
<feature type="compositionally biased region" description="Low complexity" evidence="1">
    <location>
        <begin position="183"/>
        <end position="193"/>
    </location>
</feature>
<feature type="region of interest" description="Disordered" evidence="1">
    <location>
        <begin position="216"/>
        <end position="251"/>
    </location>
</feature>
<comment type="caution">
    <text evidence="2">The sequence shown here is derived from an EMBL/GenBank/DDBJ whole genome shotgun (WGS) entry which is preliminary data.</text>
</comment>
<feature type="compositionally biased region" description="Polar residues" evidence="1">
    <location>
        <begin position="26"/>
        <end position="36"/>
    </location>
</feature>
<gene>
    <name evidence="2" type="ORF">MPDQ_000440</name>
</gene>
<evidence type="ECO:0000313" key="3">
    <source>
        <dbReference type="Proteomes" id="UP000319663"/>
    </source>
</evidence>
<keyword evidence="3" id="KW-1185">Reference proteome</keyword>
<dbReference type="STRING" id="5098.A0A507QTW1"/>
<protein>
    <submittedName>
        <fullName evidence="2">Uncharacterized protein</fullName>
    </submittedName>
</protein>